<evidence type="ECO:0000256" key="6">
    <source>
        <dbReference type="ARBA" id="ARBA00022989"/>
    </source>
</evidence>
<evidence type="ECO:0000256" key="21">
    <source>
        <dbReference type="ARBA" id="ARBA00044924"/>
    </source>
</evidence>
<feature type="transmembrane region" description="Helical" evidence="26">
    <location>
        <begin position="112"/>
        <end position="133"/>
    </location>
</feature>
<keyword evidence="4" id="KW-0813">Transport</keyword>
<comment type="catalytic activity">
    <reaction evidence="19">
        <text>L-histidyl-L-alpha-amino acid(out) = L-histidyl-L-alpha-amino acid(in)</text>
        <dbReference type="Rhea" id="RHEA:79379"/>
        <dbReference type="ChEBI" id="CHEBI:229964"/>
    </reaction>
</comment>
<dbReference type="PANTHER" id="PTHR23512">
    <property type="entry name" value="MAJOR FACILITATOR SUPERFAMILY DOMAIN-CONTAINING PROTEIN 1"/>
    <property type="match status" value="1"/>
</dbReference>
<evidence type="ECO:0000259" key="27">
    <source>
        <dbReference type="PROSITE" id="PS50850"/>
    </source>
</evidence>
<comment type="catalytic activity">
    <reaction evidence="18">
        <text>L-arginyl-glycine(out) = L-arginyl-glycine(in)</text>
        <dbReference type="Rhea" id="RHEA:79391"/>
        <dbReference type="ChEBI" id="CHEBI:229955"/>
    </reaction>
</comment>
<evidence type="ECO:0000256" key="8">
    <source>
        <dbReference type="ARBA" id="ARBA00023228"/>
    </source>
</evidence>
<dbReference type="PROSITE" id="PS50850">
    <property type="entry name" value="MFS"/>
    <property type="match status" value="1"/>
</dbReference>
<keyword evidence="7 26" id="KW-0472">Membrane</keyword>
<evidence type="ECO:0000256" key="24">
    <source>
        <dbReference type="ARBA" id="ARBA00045709"/>
    </source>
</evidence>
<comment type="subunit">
    <text evidence="25">Homodimer. Interacts with lysosomal protein GLMP (via lumenal domain); the interaction starts while both proteins are still in the endoplasmic reticulum and is required for stabilization of MFSD1 in lysosomes but has no direct effect on its targeting to lysosomes or transporter activity.</text>
</comment>
<evidence type="ECO:0000256" key="17">
    <source>
        <dbReference type="ARBA" id="ARBA00044900"/>
    </source>
</evidence>
<evidence type="ECO:0000256" key="26">
    <source>
        <dbReference type="SAM" id="Phobius"/>
    </source>
</evidence>
<dbReference type="Pfam" id="PF07690">
    <property type="entry name" value="MFS_1"/>
    <property type="match status" value="1"/>
</dbReference>
<evidence type="ECO:0000313" key="29">
    <source>
        <dbReference type="Proteomes" id="UP000198923"/>
    </source>
</evidence>
<dbReference type="InterPro" id="IPR036259">
    <property type="entry name" value="MFS_trans_sf"/>
</dbReference>
<evidence type="ECO:0000256" key="5">
    <source>
        <dbReference type="ARBA" id="ARBA00022692"/>
    </source>
</evidence>
<evidence type="ECO:0000256" key="22">
    <source>
        <dbReference type="ARBA" id="ARBA00044985"/>
    </source>
</evidence>
<dbReference type="Proteomes" id="UP000198923">
    <property type="component" value="Unassembled WGS sequence"/>
</dbReference>
<proteinExistence type="inferred from homology"/>
<dbReference type="OrthoDB" id="4332123at2"/>
<comment type="similarity">
    <text evidence="3">Belongs to the major facilitator superfamily.</text>
</comment>
<comment type="catalytic activity">
    <reaction evidence="21">
        <text>L-lysyl-glycine(out) = L-lysyl-glycine(in)</text>
        <dbReference type="Rhea" id="RHEA:79407"/>
        <dbReference type="ChEBI" id="CHEBI:191202"/>
    </reaction>
</comment>
<feature type="transmembrane region" description="Helical" evidence="26">
    <location>
        <begin position="297"/>
        <end position="316"/>
    </location>
</feature>
<protein>
    <recommendedName>
        <fullName evidence="22">Lysosomal dipeptide transporter MFSD1</fullName>
    </recommendedName>
    <alternativeName>
        <fullName evidence="23">Major facilitator superfamily domain-containing protein 1</fullName>
    </alternativeName>
</protein>
<comment type="catalytic activity">
    <reaction evidence="10">
        <text>L-histidyl-glycine(out) = L-histidyl-glycine(in)</text>
        <dbReference type="Rhea" id="RHEA:79395"/>
        <dbReference type="ChEBI" id="CHEBI:229957"/>
    </reaction>
</comment>
<dbReference type="InterPro" id="IPR052187">
    <property type="entry name" value="MFSD1"/>
</dbReference>
<comment type="function">
    <text evidence="24">Lysosomal dipeptide uniporter that selectively exports lysine, arginine or histidine-containing dipeptides with a net positive charge from the lysosome lumen into the cytosol. Could play a role in a specific type of protein O-glycosylation indirectly regulating macrophages migration and tissue invasion. Also essential for liver homeostasis.</text>
</comment>
<keyword evidence="8" id="KW-0458">Lysosome</keyword>
<evidence type="ECO:0000256" key="13">
    <source>
        <dbReference type="ARBA" id="ARBA00044891"/>
    </source>
</evidence>
<feature type="transmembrane region" description="Helical" evidence="26">
    <location>
        <begin position="264"/>
        <end position="285"/>
    </location>
</feature>
<feature type="transmembrane region" description="Helical" evidence="26">
    <location>
        <begin position="322"/>
        <end position="343"/>
    </location>
</feature>
<comment type="catalytic activity">
    <reaction evidence="15">
        <text>L-aspartyl-L-lysine(out) = L-aspartyl-L-lysine(in)</text>
        <dbReference type="Rhea" id="RHEA:79411"/>
        <dbReference type="ChEBI" id="CHEBI:229953"/>
    </reaction>
</comment>
<evidence type="ECO:0000256" key="14">
    <source>
        <dbReference type="ARBA" id="ARBA00044893"/>
    </source>
</evidence>
<dbReference type="PANTHER" id="PTHR23512:SF3">
    <property type="entry name" value="MAJOR FACILITATOR SUPERFAMILY DOMAIN-CONTAINING PROTEIN 1"/>
    <property type="match status" value="1"/>
</dbReference>
<feature type="transmembrane region" description="Helical" evidence="26">
    <location>
        <begin position="20"/>
        <end position="43"/>
    </location>
</feature>
<comment type="subcellular location">
    <subcellularLocation>
        <location evidence="2">Cell membrane</location>
        <topology evidence="2">Multi-pass membrane protein</topology>
    </subcellularLocation>
    <subcellularLocation>
        <location evidence="1">Lysosome membrane</location>
        <topology evidence="1">Multi-pass membrane protein</topology>
    </subcellularLocation>
</comment>
<keyword evidence="29" id="KW-1185">Reference proteome</keyword>
<evidence type="ECO:0000256" key="3">
    <source>
        <dbReference type="ARBA" id="ARBA00008335"/>
    </source>
</evidence>
<keyword evidence="6 26" id="KW-1133">Transmembrane helix</keyword>
<dbReference type="RefSeq" id="WP_093167439.1">
    <property type="nucleotide sequence ID" value="NZ_FNCN01000001.1"/>
</dbReference>
<feature type="transmembrane region" description="Helical" evidence="26">
    <location>
        <begin position="390"/>
        <end position="408"/>
    </location>
</feature>
<comment type="catalytic activity">
    <reaction evidence="12">
        <text>L-alpha-aminoacyl-L-histidine(out) = L-alpha-aminoacyl-L-histidine(in)</text>
        <dbReference type="Rhea" id="RHEA:79375"/>
        <dbReference type="ChEBI" id="CHEBI:229967"/>
    </reaction>
</comment>
<evidence type="ECO:0000256" key="16">
    <source>
        <dbReference type="ARBA" id="ARBA00044899"/>
    </source>
</evidence>
<evidence type="ECO:0000256" key="10">
    <source>
        <dbReference type="ARBA" id="ARBA00044878"/>
    </source>
</evidence>
<evidence type="ECO:0000256" key="20">
    <source>
        <dbReference type="ARBA" id="ARBA00044919"/>
    </source>
</evidence>
<evidence type="ECO:0000256" key="7">
    <source>
        <dbReference type="ARBA" id="ARBA00023136"/>
    </source>
</evidence>
<comment type="catalytic activity">
    <reaction evidence="14">
        <text>L-alpha-aminoacyl-L-lysine(out) = L-alpha-aminoacyl-L-lysine(in)</text>
        <dbReference type="Rhea" id="RHEA:79383"/>
        <dbReference type="ChEBI" id="CHEBI:229966"/>
    </reaction>
</comment>
<comment type="catalytic activity">
    <reaction evidence="13">
        <text>L-lysyl-L-alpha-amino acid(out) = L-lysyl-L-alpha-amino acid(in)</text>
        <dbReference type="Rhea" id="RHEA:79387"/>
        <dbReference type="ChEBI" id="CHEBI:229965"/>
    </reaction>
</comment>
<feature type="domain" description="Major facilitator superfamily (MFS) profile" evidence="27">
    <location>
        <begin position="19"/>
        <end position="413"/>
    </location>
</feature>
<evidence type="ECO:0000313" key="28">
    <source>
        <dbReference type="EMBL" id="SDG08036.1"/>
    </source>
</evidence>
<evidence type="ECO:0000256" key="18">
    <source>
        <dbReference type="ARBA" id="ARBA00044903"/>
    </source>
</evidence>
<evidence type="ECO:0000256" key="23">
    <source>
        <dbReference type="ARBA" id="ARBA00045018"/>
    </source>
</evidence>
<dbReference type="InterPro" id="IPR011701">
    <property type="entry name" value="MFS"/>
</dbReference>
<name>A0A1G7RB51_9ACTN</name>
<evidence type="ECO:0000256" key="4">
    <source>
        <dbReference type="ARBA" id="ARBA00022448"/>
    </source>
</evidence>
<comment type="catalytic activity">
    <reaction evidence="9">
        <text>L-lysyl-L-alanine(out) = L-lysyl-L-alanine(in)</text>
        <dbReference type="Rhea" id="RHEA:79399"/>
        <dbReference type="ChEBI" id="CHEBI:229954"/>
    </reaction>
</comment>
<dbReference type="SUPFAM" id="SSF103473">
    <property type="entry name" value="MFS general substrate transporter"/>
    <property type="match status" value="1"/>
</dbReference>
<feature type="transmembrane region" description="Helical" evidence="26">
    <location>
        <begin position="145"/>
        <end position="165"/>
    </location>
</feature>
<evidence type="ECO:0000256" key="15">
    <source>
        <dbReference type="ARBA" id="ARBA00044898"/>
    </source>
</evidence>
<dbReference type="Gene3D" id="1.20.1250.20">
    <property type="entry name" value="MFS general substrate transporter like domains"/>
    <property type="match status" value="2"/>
</dbReference>
<evidence type="ECO:0000256" key="12">
    <source>
        <dbReference type="ARBA" id="ARBA00044884"/>
    </source>
</evidence>
<dbReference type="AlphaFoldDB" id="A0A1G7RB51"/>
<keyword evidence="5 26" id="KW-0812">Transmembrane</keyword>
<organism evidence="28 29">
    <name type="scientific">Sinosporangium album</name>
    <dbReference type="NCBI Taxonomy" id="504805"/>
    <lineage>
        <taxon>Bacteria</taxon>
        <taxon>Bacillati</taxon>
        <taxon>Actinomycetota</taxon>
        <taxon>Actinomycetes</taxon>
        <taxon>Streptosporangiales</taxon>
        <taxon>Streptosporangiaceae</taxon>
        <taxon>Sinosporangium</taxon>
    </lineage>
</organism>
<comment type="catalytic activity">
    <reaction evidence="16">
        <text>L-arginyl-L-alpha-amino acid(out) = L-arginyl-L-alpha-amino acid(in)</text>
        <dbReference type="Rhea" id="RHEA:79371"/>
        <dbReference type="ChEBI" id="CHEBI:84315"/>
    </reaction>
</comment>
<accession>A0A1G7RB51</accession>
<dbReference type="GO" id="GO:0005765">
    <property type="term" value="C:lysosomal membrane"/>
    <property type="evidence" value="ECO:0007669"/>
    <property type="project" value="UniProtKB-SubCell"/>
</dbReference>
<reference evidence="28 29" key="1">
    <citation type="submission" date="2016-10" db="EMBL/GenBank/DDBJ databases">
        <authorList>
            <person name="de Groot N.N."/>
        </authorList>
    </citation>
    <scope>NUCLEOTIDE SEQUENCE [LARGE SCALE GENOMIC DNA]</scope>
    <source>
        <strain evidence="28 29">CPCC 201354</strain>
    </source>
</reference>
<dbReference type="STRING" id="504805.SAMN05421505_101337"/>
<dbReference type="EMBL" id="FNCN01000001">
    <property type="protein sequence ID" value="SDG08036.1"/>
    <property type="molecule type" value="Genomic_DNA"/>
</dbReference>
<feature type="transmembrane region" description="Helical" evidence="26">
    <location>
        <begin position="177"/>
        <end position="196"/>
    </location>
</feature>
<feature type="transmembrane region" description="Helical" evidence="26">
    <location>
        <begin position="88"/>
        <end position="106"/>
    </location>
</feature>
<sequence length="416" mass="42886">MTNVHRRVFDHRTIGGAEAWTVWTLAALLVVWQFSILTGYGIVSPQIQATAGLSVAEVGLAASIYTWAFALCQFFSGSLLDRFGSRPLMTVAVALVTCGAFLYSATSSMGTLILAQLVLAAGASFGFVGAGYLGRHWFGPARFGLMFGLVQSLASLGSAVAQPSLSSALEHMSWQHLLVGFGAFGVLLTALFAVFVRNPADSVPSASGTAPLLTHILRDLGRCLANRQVPLAALVSGVSFGTMLAMGGLWGPRLMEARGEGAEAAAWLNAAAWLGLAAGSPLLTLLSERLRARKPPIAAGVLLQAVAVLGVIYLPAGSGGLSLVFMLAMGLCAGALMLGFTVAGESVPHSLVGTASAVVNGVCFLIGGLFTALPGRLLGDSPGLADFQGALWIIPALLLVGFVAALLLKESHPRGT</sequence>
<evidence type="ECO:0000256" key="9">
    <source>
        <dbReference type="ARBA" id="ARBA00044876"/>
    </source>
</evidence>
<dbReference type="InterPro" id="IPR020846">
    <property type="entry name" value="MFS_dom"/>
</dbReference>
<feature type="transmembrane region" description="Helical" evidence="26">
    <location>
        <begin position="231"/>
        <end position="252"/>
    </location>
</feature>
<feature type="transmembrane region" description="Helical" evidence="26">
    <location>
        <begin position="55"/>
        <end position="76"/>
    </location>
</feature>
<dbReference type="GO" id="GO:0005886">
    <property type="term" value="C:plasma membrane"/>
    <property type="evidence" value="ECO:0007669"/>
    <property type="project" value="UniProtKB-SubCell"/>
</dbReference>
<evidence type="ECO:0000256" key="19">
    <source>
        <dbReference type="ARBA" id="ARBA00044912"/>
    </source>
</evidence>
<feature type="transmembrane region" description="Helical" evidence="26">
    <location>
        <begin position="350"/>
        <end position="370"/>
    </location>
</feature>
<comment type="catalytic activity">
    <reaction evidence="17">
        <text>L-lysyl-L-lysine(out) = L-lysyl-L-lysine(in)</text>
        <dbReference type="Rhea" id="RHEA:79403"/>
        <dbReference type="ChEBI" id="CHEBI:229956"/>
    </reaction>
</comment>
<evidence type="ECO:0000256" key="1">
    <source>
        <dbReference type="ARBA" id="ARBA00004155"/>
    </source>
</evidence>
<evidence type="ECO:0000256" key="25">
    <source>
        <dbReference type="ARBA" id="ARBA00046376"/>
    </source>
</evidence>
<comment type="catalytic activity">
    <reaction evidence="20">
        <text>L-alanyl-L-lysine(out) = L-alanyl-L-lysine(in)</text>
        <dbReference type="Rhea" id="RHEA:79415"/>
        <dbReference type="ChEBI" id="CHEBI:192470"/>
    </reaction>
</comment>
<comment type="catalytic activity">
    <reaction evidence="11">
        <text>L-alpha-aminoacyl-L-arginine(out) = L-alpha-aminoacyl-L-arginine(in)</text>
        <dbReference type="Rhea" id="RHEA:79367"/>
        <dbReference type="ChEBI" id="CHEBI:229968"/>
    </reaction>
</comment>
<evidence type="ECO:0000256" key="2">
    <source>
        <dbReference type="ARBA" id="ARBA00004651"/>
    </source>
</evidence>
<gene>
    <name evidence="28" type="ORF">SAMN05421505_101337</name>
</gene>
<dbReference type="GO" id="GO:0022857">
    <property type="term" value="F:transmembrane transporter activity"/>
    <property type="evidence" value="ECO:0007669"/>
    <property type="project" value="InterPro"/>
</dbReference>
<evidence type="ECO:0000256" key="11">
    <source>
        <dbReference type="ARBA" id="ARBA00044881"/>
    </source>
</evidence>